<dbReference type="InterPro" id="IPR002035">
    <property type="entry name" value="VWF_A"/>
</dbReference>
<protein>
    <submittedName>
        <fullName evidence="3">Nitric oxide reductase activation protein</fullName>
    </submittedName>
</protein>
<dbReference type="Gene3D" id="3.40.50.410">
    <property type="entry name" value="von Willebrand factor, type A domain"/>
    <property type="match status" value="1"/>
</dbReference>
<dbReference type="EMBL" id="UGQY01000001">
    <property type="protein sequence ID" value="STZ73406.1"/>
    <property type="molecule type" value="Genomic_DNA"/>
</dbReference>
<evidence type="ECO:0000259" key="2">
    <source>
        <dbReference type="PROSITE" id="PS50234"/>
    </source>
</evidence>
<dbReference type="InterPro" id="IPR036465">
    <property type="entry name" value="vWFA_dom_sf"/>
</dbReference>
<dbReference type="PANTHER" id="PTHR41248:SF1">
    <property type="entry name" value="NORD PROTEIN"/>
    <property type="match status" value="1"/>
</dbReference>
<gene>
    <name evidence="3" type="ORF">NCTC1542_00949</name>
</gene>
<evidence type="ECO:0000313" key="4">
    <source>
        <dbReference type="Proteomes" id="UP000255389"/>
    </source>
</evidence>
<sequence>MTPAGAGPENDRAPDLYGMLASAVAGRRIEVVSGRPDEPAWSDGHTIVVDPTQDTQRTIEAVVVHAALIGAGSLTGEILRPLVWRSKLRRRFLCIEGPRAIAGLRGVLPRSLTYMICDDAAALSHSPAGSLALARTRAAIPQFGLYLGTLRPREILSAQRRDSVGAEGPDASLRIGGNVERSATDDKPTQPVPQARMPDDSSLFAAGNGSTLIGRLLRAMMRGAGLTGEDGPIGGDCRPSASAVSRAGSTLSVGGSVADEPGISHPDKLFRYPEWDSRIEGYRPNWCTVRVIEPDNHAGGSTTAAELGLRRPLSRLGTAAEIRHRQPYGDDIDIDAAIENQIGALAARDPDESFYLATIRNRRDLSALILLDVSGSTAEPGMGRVAVHDHQRVTVAALTTTMHRLGDRVAVYTFSSHGRHNVRLTALKTFAEHGEQPLLNRLDRVQPSGYSRLGAAIRHGATIIEQGGHTSRRLLVVVSDGLAFDHGYDLDHGARDVRRALAEARGRGTGCLCLTVGATGSGEDLRHVFGTAAHATVPLPGQLASVIVRLTRTALRTADVRRRPR</sequence>
<dbReference type="Pfam" id="PF13519">
    <property type="entry name" value="VWA_2"/>
    <property type="match status" value="1"/>
</dbReference>
<proteinExistence type="predicted"/>
<feature type="domain" description="VWFA" evidence="2">
    <location>
        <begin position="366"/>
        <end position="528"/>
    </location>
</feature>
<dbReference type="SMART" id="SM00327">
    <property type="entry name" value="VWA"/>
    <property type="match status" value="1"/>
</dbReference>
<evidence type="ECO:0000313" key="3">
    <source>
        <dbReference type="EMBL" id="STZ73406.1"/>
    </source>
</evidence>
<reference evidence="3 4" key="1">
    <citation type="submission" date="2018-06" db="EMBL/GenBank/DDBJ databases">
        <authorList>
            <consortium name="Pathogen Informatics"/>
            <person name="Doyle S."/>
        </authorList>
    </citation>
    <scope>NUCLEOTIDE SEQUENCE [LARGE SCALE GENOMIC DNA]</scope>
    <source>
        <strain evidence="3 4">NCTC1542</strain>
    </source>
</reference>
<feature type="region of interest" description="Disordered" evidence="1">
    <location>
        <begin position="160"/>
        <end position="203"/>
    </location>
</feature>
<dbReference type="AlphaFoldDB" id="A0A378U7V4"/>
<dbReference type="PROSITE" id="PS50234">
    <property type="entry name" value="VWFA"/>
    <property type="match status" value="1"/>
</dbReference>
<dbReference type="InterPro" id="IPR051928">
    <property type="entry name" value="NorD/CobT"/>
</dbReference>
<feature type="region of interest" description="Disordered" evidence="1">
    <location>
        <begin position="239"/>
        <end position="267"/>
    </location>
</feature>
<accession>A0A378U7V4</accession>
<organism evidence="3 4">
    <name type="scientific">Mycolicibacterium fortuitum</name>
    <name type="common">Mycobacterium fortuitum</name>
    <dbReference type="NCBI Taxonomy" id="1766"/>
    <lineage>
        <taxon>Bacteria</taxon>
        <taxon>Bacillati</taxon>
        <taxon>Actinomycetota</taxon>
        <taxon>Actinomycetes</taxon>
        <taxon>Mycobacteriales</taxon>
        <taxon>Mycobacteriaceae</taxon>
        <taxon>Mycolicibacterium</taxon>
    </lineage>
</organism>
<dbReference type="PANTHER" id="PTHR41248">
    <property type="entry name" value="NORD PROTEIN"/>
    <property type="match status" value="1"/>
</dbReference>
<evidence type="ECO:0000256" key="1">
    <source>
        <dbReference type="SAM" id="MobiDB-lite"/>
    </source>
</evidence>
<dbReference type="Proteomes" id="UP000255389">
    <property type="component" value="Unassembled WGS sequence"/>
</dbReference>
<dbReference type="SUPFAM" id="SSF53300">
    <property type="entry name" value="vWA-like"/>
    <property type="match status" value="1"/>
</dbReference>
<name>A0A378U7V4_MYCFO</name>